<dbReference type="InterPro" id="IPR043502">
    <property type="entry name" value="DNA/RNA_pol_sf"/>
</dbReference>
<reference evidence="2" key="2">
    <citation type="submission" date="2021-03" db="UniProtKB">
        <authorList>
            <consortium name="EnsemblPlants"/>
        </authorList>
    </citation>
    <scope>IDENTIFICATION</scope>
</reference>
<feature type="domain" description="Reverse transcriptase Ty1/copia-type" evidence="1">
    <location>
        <begin position="4"/>
        <end position="107"/>
    </location>
</feature>
<proteinExistence type="predicted"/>
<dbReference type="EMBL" id="UZAU01000177">
    <property type="status" value="NOT_ANNOTATED_CDS"/>
    <property type="molecule type" value="Genomic_DNA"/>
</dbReference>
<evidence type="ECO:0000313" key="2">
    <source>
        <dbReference type="EnsemblPlants" id="cds.evm.model.02.1303"/>
    </source>
</evidence>
<name>A0A803NT42_CANSA</name>
<accession>A0A803NT42</accession>
<evidence type="ECO:0000313" key="3">
    <source>
        <dbReference type="Proteomes" id="UP000596661"/>
    </source>
</evidence>
<dbReference type="EnsemblPlants" id="evm.model.02.1303">
    <property type="protein sequence ID" value="cds.evm.model.02.1303"/>
    <property type="gene ID" value="evm.TU.02.1303"/>
</dbReference>
<dbReference type="SUPFAM" id="SSF56672">
    <property type="entry name" value="DNA/RNA polymerases"/>
    <property type="match status" value="1"/>
</dbReference>
<dbReference type="Gramene" id="evm.model.02.1303">
    <property type="protein sequence ID" value="cds.evm.model.02.1303"/>
    <property type="gene ID" value="evm.TU.02.1303"/>
</dbReference>
<sequence length="107" mass="12007">MKKNYMVQPPGFVDPEFPDKICKLQKAIYGLKQALRAWFEKLSSILLLIGFSSAKKDHSPFIKATPNSCLYVLIYVDDILITRSNETEVITSLITSLSTLLALKDLG</sequence>
<dbReference type="Proteomes" id="UP000596661">
    <property type="component" value="Chromosome 2"/>
</dbReference>
<protein>
    <recommendedName>
        <fullName evidence="1">Reverse transcriptase Ty1/copia-type domain-containing protein</fullName>
    </recommendedName>
</protein>
<reference evidence="2" key="1">
    <citation type="submission" date="2018-11" db="EMBL/GenBank/DDBJ databases">
        <authorList>
            <person name="Grassa J C."/>
        </authorList>
    </citation>
    <scope>NUCLEOTIDE SEQUENCE [LARGE SCALE GENOMIC DNA]</scope>
</reference>
<keyword evidence="3" id="KW-1185">Reference proteome</keyword>
<dbReference type="AlphaFoldDB" id="A0A803NT42"/>
<evidence type="ECO:0000259" key="1">
    <source>
        <dbReference type="Pfam" id="PF07727"/>
    </source>
</evidence>
<dbReference type="Pfam" id="PF07727">
    <property type="entry name" value="RVT_2"/>
    <property type="match status" value="1"/>
</dbReference>
<dbReference type="InterPro" id="IPR013103">
    <property type="entry name" value="RVT_2"/>
</dbReference>
<dbReference type="OMA" id="AWYTALR"/>
<organism evidence="2 3">
    <name type="scientific">Cannabis sativa</name>
    <name type="common">Hemp</name>
    <name type="synonym">Marijuana</name>
    <dbReference type="NCBI Taxonomy" id="3483"/>
    <lineage>
        <taxon>Eukaryota</taxon>
        <taxon>Viridiplantae</taxon>
        <taxon>Streptophyta</taxon>
        <taxon>Embryophyta</taxon>
        <taxon>Tracheophyta</taxon>
        <taxon>Spermatophyta</taxon>
        <taxon>Magnoliopsida</taxon>
        <taxon>eudicotyledons</taxon>
        <taxon>Gunneridae</taxon>
        <taxon>Pentapetalae</taxon>
        <taxon>rosids</taxon>
        <taxon>fabids</taxon>
        <taxon>Rosales</taxon>
        <taxon>Cannabaceae</taxon>
        <taxon>Cannabis</taxon>
    </lineage>
</organism>